<dbReference type="RefSeq" id="XP_006671014.1">
    <property type="nucleotide sequence ID" value="XM_006670951.1"/>
</dbReference>
<feature type="domain" description="Enoyl reductase (ER)" evidence="7">
    <location>
        <begin position="64"/>
        <end position="370"/>
    </location>
</feature>
<organism evidence="8 9">
    <name type="scientific">Cordyceps militaris (strain CM01)</name>
    <name type="common">Caterpillar fungus</name>
    <dbReference type="NCBI Taxonomy" id="983644"/>
    <lineage>
        <taxon>Eukaryota</taxon>
        <taxon>Fungi</taxon>
        <taxon>Dikarya</taxon>
        <taxon>Ascomycota</taxon>
        <taxon>Pezizomycotina</taxon>
        <taxon>Sordariomycetes</taxon>
        <taxon>Hypocreomycetidae</taxon>
        <taxon>Hypocreales</taxon>
        <taxon>Cordycipitaceae</taxon>
        <taxon>Cordyceps</taxon>
    </lineage>
</organism>
<dbReference type="InterPro" id="IPR013154">
    <property type="entry name" value="ADH-like_N"/>
</dbReference>
<comment type="cofactor">
    <cofactor evidence="1 6">
        <name>Zn(2+)</name>
        <dbReference type="ChEBI" id="CHEBI:29105"/>
    </cofactor>
</comment>
<dbReference type="InterPro" id="IPR002328">
    <property type="entry name" value="ADH_Zn_CS"/>
</dbReference>
<proteinExistence type="inferred from homology"/>
<evidence type="ECO:0000256" key="3">
    <source>
        <dbReference type="ARBA" id="ARBA00022723"/>
    </source>
</evidence>
<protein>
    <submittedName>
        <fullName evidence="8">Alcohol dehydrogenase, zinc-containing, putative</fullName>
    </submittedName>
</protein>
<accession>G3JH93</accession>
<reference evidence="8 9" key="1">
    <citation type="journal article" date="2011" name="Genome Biol.">
        <title>Genome sequence of the insect pathogenic fungus Cordyceps militaris, a valued traditional Chinese medicine.</title>
        <authorList>
            <person name="Zheng P."/>
            <person name="Xia Y."/>
            <person name="Xiao G."/>
            <person name="Xiong C."/>
            <person name="Hu X."/>
            <person name="Zhang S."/>
            <person name="Zheng H."/>
            <person name="Huang Y."/>
            <person name="Zhou Y."/>
            <person name="Wang S."/>
            <person name="Zhao G.P."/>
            <person name="Liu X."/>
            <person name="St Leger R.J."/>
            <person name="Wang C."/>
        </authorList>
    </citation>
    <scope>NUCLEOTIDE SEQUENCE [LARGE SCALE GENOMIC DNA]</scope>
    <source>
        <strain evidence="8 9">CM01</strain>
    </source>
</reference>
<dbReference type="OrthoDB" id="442947at2759"/>
<gene>
    <name evidence="8" type="ORF">CCM_05807</name>
</gene>
<evidence type="ECO:0000259" key="7">
    <source>
        <dbReference type="SMART" id="SM00829"/>
    </source>
</evidence>
<comment type="pathway">
    <text evidence="2">Secondary metabolite biosynthesis.</text>
</comment>
<dbReference type="Pfam" id="PF08240">
    <property type="entry name" value="ADH_N"/>
    <property type="match status" value="1"/>
</dbReference>
<evidence type="ECO:0000256" key="2">
    <source>
        <dbReference type="ARBA" id="ARBA00005179"/>
    </source>
</evidence>
<dbReference type="AlphaFoldDB" id="G3JH93"/>
<evidence type="ECO:0000256" key="6">
    <source>
        <dbReference type="RuleBase" id="RU361277"/>
    </source>
</evidence>
<dbReference type="EMBL" id="JH126402">
    <property type="protein sequence ID" value="EGX91649.1"/>
    <property type="molecule type" value="Genomic_DNA"/>
</dbReference>
<dbReference type="Pfam" id="PF00107">
    <property type="entry name" value="ADH_zinc_N"/>
    <property type="match status" value="1"/>
</dbReference>
<keyword evidence="4 6" id="KW-0862">Zinc</keyword>
<evidence type="ECO:0000313" key="9">
    <source>
        <dbReference type="Proteomes" id="UP000001610"/>
    </source>
</evidence>
<dbReference type="Gene3D" id="3.90.180.10">
    <property type="entry name" value="Medium-chain alcohol dehydrogenases, catalytic domain"/>
    <property type="match status" value="1"/>
</dbReference>
<dbReference type="VEuPathDB" id="FungiDB:CCM_05807"/>
<dbReference type="GO" id="GO:0016491">
    <property type="term" value="F:oxidoreductase activity"/>
    <property type="evidence" value="ECO:0007669"/>
    <property type="project" value="UniProtKB-KW"/>
</dbReference>
<dbReference type="InterPro" id="IPR013149">
    <property type="entry name" value="ADH-like_C"/>
</dbReference>
<dbReference type="SUPFAM" id="SSF50129">
    <property type="entry name" value="GroES-like"/>
    <property type="match status" value="1"/>
</dbReference>
<dbReference type="GO" id="GO:0008270">
    <property type="term" value="F:zinc ion binding"/>
    <property type="evidence" value="ECO:0007669"/>
    <property type="project" value="InterPro"/>
</dbReference>
<dbReference type="PANTHER" id="PTHR42813:SF2">
    <property type="entry name" value="DEHYDROGENASE, ZINC-CONTAINING, PUTATIVE (AFU_ORTHOLOGUE AFUA_2G02810)-RELATED"/>
    <property type="match status" value="1"/>
</dbReference>
<dbReference type="SUPFAM" id="SSF51735">
    <property type="entry name" value="NAD(P)-binding Rossmann-fold domains"/>
    <property type="match status" value="1"/>
</dbReference>
<evidence type="ECO:0000256" key="5">
    <source>
        <dbReference type="ARBA" id="ARBA00023002"/>
    </source>
</evidence>
<dbReference type="STRING" id="983644.G3JH93"/>
<dbReference type="Proteomes" id="UP000001610">
    <property type="component" value="Unassembled WGS sequence"/>
</dbReference>
<dbReference type="HOGENOM" id="CLU_026673_11_3_1"/>
<evidence type="ECO:0000313" key="8">
    <source>
        <dbReference type="EMBL" id="EGX91649.1"/>
    </source>
</evidence>
<dbReference type="Gene3D" id="3.40.50.720">
    <property type="entry name" value="NAD(P)-binding Rossmann-like Domain"/>
    <property type="match status" value="1"/>
</dbReference>
<evidence type="ECO:0000256" key="4">
    <source>
        <dbReference type="ARBA" id="ARBA00022833"/>
    </source>
</evidence>
<dbReference type="InterPro" id="IPR011032">
    <property type="entry name" value="GroES-like_sf"/>
</dbReference>
<keyword evidence="9" id="KW-1185">Reference proteome</keyword>
<sequence>MKAVIFDGPRKVSIQDRPVPRGKPTLPYVQRHLSSPWLMKHKSMMTAISSSKYKLPLFVARKFGIASSYPAGCTFFIHELRRHCSELHVYRGHQPSDTGFIMGHEFTGIVVEAGARVKTLKVGDKVVSPFTTCWFVRPDKLFGSAVLDGGQAEYTRIPMADSTAIQAPKSISDKALVLMADIFPTGYFGVKSAVELRPKVDISQSTFVVIGCGPVGICAIISALHLNPKQVFAVDNVDGRLQTAKKLGAVPLNFDDGVDKMKEQVRNATGGRGADFVIEVVGLSPALKTAFDLVRPFGAMSSIGVHNAEIPWSGADGYACPVRSIFPEALALLEKKQKDVEFMFDNIMPLSEAVGGYDMFDQMKVHKIVFVP</sequence>
<keyword evidence="3 6" id="KW-0479">Metal-binding</keyword>
<dbReference type="InParanoid" id="G3JH93"/>
<comment type="similarity">
    <text evidence="6">Belongs to the zinc-containing alcohol dehydrogenase family.</text>
</comment>
<dbReference type="OMA" id="KCSSRCA"/>
<dbReference type="GeneID" id="18167825"/>
<name>G3JH93_CORMM</name>
<dbReference type="KEGG" id="cmt:CCM_05807"/>
<dbReference type="PROSITE" id="PS00059">
    <property type="entry name" value="ADH_ZINC"/>
    <property type="match status" value="1"/>
</dbReference>
<dbReference type="InterPro" id="IPR036291">
    <property type="entry name" value="NAD(P)-bd_dom_sf"/>
</dbReference>
<keyword evidence="5" id="KW-0560">Oxidoreductase</keyword>
<dbReference type="SMART" id="SM00829">
    <property type="entry name" value="PKS_ER"/>
    <property type="match status" value="1"/>
</dbReference>
<dbReference type="eggNOG" id="KOG0024">
    <property type="taxonomic scope" value="Eukaryota"/>
</dbReference>
<dbReference type="InterPro" id="IPR020843">
    <property type="entry name" value="ER"/>
</dbReference>
<evidence type="ECO:0000256" key="1">
    <source>
        <dbReference type="ARBA" id="ARBA00001947"/>
    </source>
</evidence>
<dbReference type="PANTHER" id="PTHR42813">
    <property type="entry name" value="ZINC-TYPE ALCOHOL DEHYDROGENASE-LIKE"/>
    <property type="match status" value="1"/>
</dbReference>